<feature type="transmembrane region" description="Helical" evidence="1">
    <location>
        <begin position="43"/>
        <end position="63"/>
    </location>
</feature>
<feature type="transmembrane region" description="Helical" evidence="1">
    <location>
        <begin position="306"/>
        <end position="325"/>
    </location>
</feature>
<evidence type="ECO:0000313" key="2">
    <source>
        <dbReference type="EMBL" id="KAA2261818.1"/>
    </source>
</evidence>
<organism evidence="2 3">
    <name type="scientific">Solihabitans fulvus</name>
    <dbReference type="NCBI Taxonomy" id="1892852"/>
    <lineage>
        <taxon>Bacteria</taxon>
        <taxon>Bacillati</taxon>
        <taxon>Actinomycetota</taxon>
        <taxon>Actinomycetes</taxon>
        <taxon>Pseudonocardiales</taxon>
        <taxon>Pseudonocardiaceae</taxon>
        <taxon>Solihabitans</taxon>
    </lineage>
</organism>
<keyword evidence="3" id="KW-1185">Reference proteome</keyword>
<reference evidence="2 3" key="2">
    <citation type="submission" date="2019-09" db="EMBL/GenBank/DDBJ databases">
        <authorList>
            <person name="Jin C."/>
        </authorList>
    </citation>
    <scope>NUCLEOTIDE SEQUENCE [LARGE SCALE GENOMIC DNA]</scope>
    <source>
        <strain evidence="2 3">AN110305</strain>
    </source>
</reference>
<gene>
    <name evidence="2" type="ORF">F0L68_15340</name>
</gene>
<dbReference type="AlphaFoldDB" id="A0A5B2XDI9"/>
<feature type="transmembrane region" description="Helical" evidence="1">
    <location>
        <begin position="84"/>
        <end position="110"/>
    </location>
</feature>
<name>A0A5B2XDI9_9PSEU</name>
<proteinExistence type="predicted"/>
<dbReference type="OrthoDB" id="2717873at2"/>
<protein>
    <submittedName>
        <fullName evidence="2">NYN domain-containing protein</fullName>
    </submittedName>
</protein>
<comment type="caution">
    <text evidence="2">The sequence shown here is derived from an EMBL/GenBank/DDBJ whole genome shotgun (WGS) entry which is preliminary data.</text>
</comment>
<sequence>MGWSLLYGAASLWWALGGAGYPFGTVADNRASGSVLESSRAEVVAPVLAAVCLAGVVAGVLMVRRRGSGRVRVLLLAVGWAQAIAFALAIPDYTLVAVVVFAPVLVVFAFTGVPGEQHDLGNILYWHRDNLIIVFVGGILWAGATLVYQRRSRGLCVRCGRGGKASARTTPAWTTPEAAARWGRWAVRIALLSTVPYETTRLAWYFGYPLGITPGFLKEMQDTRGMLTIGLSMAIGSVLGGVLTHGLVARWGEVWPRWVWFRAGRPVGLATAIVPAAVMSVVLIPAGVMAIRGWNQPQGWGTTYPAMLWMVWGAALGAATLAYYLRRRGACRVCHRG</sequence>
<evidence type="ECO:0000256" key="1">
    <source>
        <dbReference type="SAM" id="Phobius"/>
    </source>
</evidence>
<feature type="transmembrane region" description="Helical" evidence="1">
    <location>
        <begin position="269"/>
        <end position="294"/>
    </location>
</feature>
<reference evidence="2 3" key="1">
    <citation type="submission" date="2019-09" db="EMBL/GenBank/DDBJ databases">
        <title>Goodfellowia gen. nov., a new genus of the Pseudonocardineae related to Actinoalloteichus, containing Goodfellowia coeruleoviolacea gen. nov., comb. nov. gen. nov., comb. nov.</title>
        <authorList>
            <person name="Labeda D."/>
        </authorList>
    </citation>
    <scope>NUCLEOTIDE SEQUENCE [LARGE SCALE GENOMIC DNA]</scope>
    <source>
        <strain evidence="2 3">AN110305</strain>
    </source>
</reference>
<evidence type="ECO:0000313" key="3">
    <source>
        <dbReference type="Proteomes" id="UP000323454"/>
    </source>
</evidence>
<feature type="transmembrane region" description="Helical" evidence="1">
    <location>
        <begin position="130"/>
        <end position="148"/>
    </location>
</feature>
<dbReference type="Proteomes" id="UP000323454">
    <property type="component" value="Unassembled WGS sequence"/>
</dbReference>
<keyword evidence="1" id="KW-1133">Transmembrane helix</keyword>
<keyword evidence="1" id="KW-0812">Transmembrane</keyword>
<feature type="transmembrane region" description="Helical" evidence="1">
    <location>
        <begin position="226"/>
        <end position="248"/>
    </location>
</feature>
<keyword evidence="1" id="KW-0472">Membrane</keyword>
<dbReference type="EMBL" id="VUOB01000025">
    <property type="protein sequence ID" value="KAA2261818.1"/>
    <property type="molecule type" value="Genomic_DNA"/>
</dbReference>
<accession>A0A5B2XDI9</accession>